<evidence type="ECO:0000259" key="11">
    <source>
        <dbReference type="PROSITE" id="PS50011"/>
    </source>
</evidence>
<dbReference type="CDD" id="cd00180">
    <property type="entry name" value="PKc"/>
    <property type="match status" value="1"/>
</dbReference>
<dbReference type="PANTHER" id="PTHR44167">
    <property type="entry name" value="OVARIAN-SPECIFIC SERINE/THREONINE-PROTEIN KINASE LOK-RELATED"/>
    <property type="match status" value="1"/>
</dbReference>
<dbReference type="EC" id="2.7.11.1" evidence="3"/>
<dbReference type="PANTHER" id="PTHR44167:SF24">
    <property type="entry name" value="SERINE_THREONINE-PROTEIN KINASE CHK2"/>
    <property type="match status" value="1"/>
</dbReference>
<comment type="function">
    <text evidence="1">Component of the EKC/KEOPS complex that is required for the formation of a threonylcarbamoyl group on adenosine at position 37 (t(6)A37) in tRNAs that read codons beginning with adenine. The complex is probably involved in the transfer of the threonylcarbamoyl moiety of threonylcarbamoyl-AMP (TC-AMP) to the N6 group of A37. BUD32 has ATPase activity in the context of the EKC/KEOPS complex and likely plays a supporting role to the catalytic subunit KAE1. The EKC/KEOPS complex also promotes both telomere uncapping and telomere elongation. The complex is required for efficient recruitment of transcriptional coactivators.</text>
</comment>
<dbReference type="SUPFAM" id="SSF56112">
    <property type="entry name" value="Protein kinase-like (PK-like)"/>
    <property type="match status" value="1"/>
</dbReference>
<dbReference type="EMBL" id="SRPW01000538">
    <property type="protein sequence ID" value="KAG6013836.1"/>
    <property type="molecule type" value="Genomic_DNA"/>
</dbReference>
<evidence type="ECO:0000256" key="9">
    <source>
        <dbReference type="ARBA" id="ARBA00048679"/>
    </source>
</evidence>
<evidence type="ECO:0000256" key="6">
    <source>
        <dbReference type="ARBA" id="ARBA00030980"/>
    </source>
</evidence>
<dbReference type="Proteomes" id="UP000748025">
    <property type="component" value="Unassembled WGS sequence"/>
</dbReference>
<feature type="region of interest" description="Disordered" evidence="10">
    <location>
        <begin position="1"/>
        <end position="20"/>
    </location>
</feature>
<dbReference type="PROSITE" id="PS00109">
    <property type="entry name" value="PROTEIN_KINASE_TYR"/>
    <property type="match status" value="1"/>
</dbReference>
<dbReference type="PROSITE" id="PS50011">
    <property type="entry name" value="PROTEIN_KINASE_DOM"/>
    <property type="match status" value="1"/>
</dbReference>
<evidence type="ECO:0000313" key="12">
    <source>
        <dbReference type="EMBL" id="KAG6013836.1"/>
    </source>
</evidence>
<gene>
    <name evidence="12" type="ORF">E4U43_007086</name>
</gene>
<dbReference type="InterPro" id="IPR008266">
    <property type="entry name" value="Tyr_kinase_AS"/>
</dbReference>
<dbReference type="InterPro" id="IPR011009">
    <property type="entry name" value="Kinase-like_dom_sf"/>
</dbReference>
<dbReference type="OrthoDB" id="1668230at2759"/>
<accession>A0A9P7NF16</accession>
<sequence>MDTNSSPVAQVGSSKQGTMGMKKSFSQELEWVEPLGSRPGLESEAFHASSGNFFHVQPGIVLKSPVTTKDRIYLPEYYGPKGCAPEIFVLQEDNIECFDAEEKILNRLGQHPRIVRYLGPRREFPPGLLFEVAEPGSLQQYLDDHHNDMAFSLRQKFFFQAIEAVVFIHSKNVLHCDMRPDNFLVYGSDTGLELCMCDFGGSACEELELPGCACPSPGFHDPNIDHFDKTFAMDIFSLGSTLYVIMTGHWPFAPLKDEASFDFFTEEYWSQVDDRFAAGDFPEVDGLFGGEVIMGCWKHEFSTAEEVLACASKLDVKH</sequence>
<evidence type="ECO:0000256" key="4">
    <source>
        <dbReference type="ARBA" id="ARBA00013948"/>
    </source>
</evidence>
<evidence type="ECO:0000256" key="8">
    <source>
        <dbReference type="ARBA" id="ARBA00047899"/>
    </source>
</evidence>
<feature type="compositionally biased region" description="Polar residues" evidence="10">
    <location>
        <begin position="1"/>
        <end position="17"/>
    </location>
</feature>
<dbReference type="AlphaFoldDB" id="A0A9P7NF16"/>
<evidence type="ECO:0000256" key="10">
    <source>
        <dbReference type="SAM" id="MobiDB-lite"/>
    </source>
</evidence>
<evidence type="ECO:0000256" key="5">
    <source>
        <dbReference type="ARBA" id="ARBA00019973"/>
    </source>
</evidence>
<comment type="catalytic activity">
    <reaction evidence="9">
        <text>L-seryl-[protein] + ATP = O-phospho-L-seryl-[protein] + ADP + H(+)</text>
        <dbReference type="Rhea" id="RHEA:17989"/>
        <dbReference type="Rhea" id="RHEA-COMP:9863"/>
        <dbReference type="Rhea" id="RHEA-COMP:11604"/>
        <dbReference type="ChEBI" id="CHEBI:15378"/>
        <dbReference type="ChEBI" id="CHEBI:29999"/>
        <dbReference type="ChEBI" id="CHEBI:30616"/>
        <dbReference type="ChEBI" id="CHEBI:83421"/>
        <dbReference type="ChEBI" id="CHEBI:456216"/>
        <dbReference type="EC" id="2.7.11.1"/>
    </reaction>
</comment>
<evidence type="ECO:0000256" key="7">
    <source>
        <dbReference type="ARBA" id="ARBA00033194"/>
    </source>
</evidence>
<dbReference type="Pfam" id="PF00069">
    <property type="entry name" value="Pkinase"/>
    <property type="match status" value="1"/>
</dbReference>
<evidence type="ECO:0000256" key="2">
    <source>
        <dbReference type="ARBA" id="ARBA00011534"/>
    </source>
</evidence>
<dbReference type="GO" id="GO:0005524">
    <property type="term" value="F:ATP binding"/>
    <property type="evidence" value="ECO:0007669"/>
    <property type="project" value="InterPro"/>
</dbReference>
<dbReference type="InterPro" id="IPR000719">
    <property type="entry name" value="Prot_kinase_dom"/>
</dbReference>
<comment type="caution">
    <text evidence="12">The sequence shown here is derived from an EMBL/GenBank/DDBJ whole genome shotgun (WGS) entry which is preliminary data.</text>
</comment>
<evidence type="ECO:0000313" key="13">
    <source>
        <dbReference type="Proteomes" id="UP000748025"/>
    </source>
</evidence>
<comment type="catalytic activity">
    <reaction evidence="8">
        <text>L-threonyl-[protein] + ATP = O-phospho-L-threonyl-[protein] + ADP + H(+)</text>
        <dbReference type="Rhea" id="RHEA:46608"/>
        <dbReference type="Rhea" id="RHEA-COMP:11060"/>
        <dbReference type="Rhea" id="RHEA-COMP:11605"/>
        <dbReference type="ChEBI" id="CHEBI:15378"/>
        <dbReference type="ChEBI" id="CHEBI:30013"/>
        <dbReference type="ChEBI" id="CHEBI:30616"/>
        <dbReference type="ChEBI" id="CHEBI:61977"/>
        <dbReference type="ChEBI" id="CHEBI:456216"/>
        <dbReference type="EC" id="2.7.11.1"/>
    </reaction>
</comment>
<feature type="domain" description="Protein kinase" evidence="11">
    <location>
        <begin position="42"/>
        <end position="318"/>
    </location>
</feature>
<name>A0A9P7NF16_9HYPO</name>
<evidence type="ECO:0000256" key="3">
    <source>
        <dbReference type="ARBA" id="ARBA00012513"/>
    </source>
</evidence>
<proteinExistence type="predicted"/>
<comment type="subunit">
    <text evidence="2">Component of the EKC/KEOPS complex composed of at least BUD32, CGI121, GON7, KAE1 and PCC1; the whole complex dimerizes.</text>
</comment>
<dbReference type="GO" id="GO:0004674">
    <property type="term" value="F:protein serine/threonine kinase activity"/>
    <property type="evidence" value="ECO:0007669"/>
    <property type="project" value="UniProtKB-EC"/>
</dbReference>
<evidence type="ECO:0000256" key="1">
    <source>
        <dbReference type="ARBA" id="ARBA00003747"/>
    </source>
</evidence>
<dbReference type="Gene3D" id="1.10.510.10">
    <property type="entry name" value="Transferase(Phosphotransferase) domain 1"/>
    <property type="match status" value="1"/>
</dbReference>
<protein>
    <recommendedName>
        <fullName evidence="5">EKC/KEOPS complex subunit BUD32</fullName>
        <ecNumber evidence="3">2.7.11.1</ecNumber>
    </recommendedName>
    <alternativeName>
        <fullName evidence="6 7">Atypical Serine/threonine protein kinase BUD32</fullName>
    </alternativeName>
    <alternativeName>
        <fullName evidence="4">EKC/KEOPS complex subunit bud32</fullName>
    </alternativeName>
</protein>
<organism evidence="12 13">
    <name type="scientific">Claviceps pusilla</name>
    <dbReference type="NCBI Taxonomy" id="123648"/>
    <lineage>
        <taxon>Eukaryota</taxon>
        <taxon>Fungi</taxon>
        <taxon>Dikarya</taxon>
        <taxon>Ascomycota</taxon>
        <taxon>Pezizomycotina</taxon>
        <taxon>Sordariomycetes</taxon>
        <taxon>Hypocreomycetidae</taxon>
        <taxon>Hypocreales</taxon>
        <taxon>Clavicipitaceae</taxon>
        <taxon>Claviceps</taxon>
    </lineage>
</organism>
<keyword evidence="13" id="KW-1185">Reference proteome</keyword>
<reference evidence="12" key="1">
    <citation type="journal article" date="2020" name="bioRxiv">
        <title>Whole genome comparisons of ergot fungi reveals the divergence and evolution of species within the genus Claviceps are the result of varying mechanisms driving genome evolution and host range expansion.</title>
        <authorList>
            <person name="Wyka S.A."/>
            <person name="Mondo S.J."/>
            <person name="Liu M."/>
            <person name="Dettman J."/>
            <person name="Nalam V."/>
            <person name="Broders K.D."/>
        </authorList>
    </citation>
    <scope>NUCLEOTIDE SEQUENCE</scope>
    <source>
        <strain evidence="12">CCC 602</strain>
    </source>
</reference>